<dbReference type="PANTHER" id="PTHR44086">
    <property type="entry name" value="THIOSULFATE SULFURTRANSFERASE RDL2, MITOCHONDRIAL-RELATED"/>
    <property type="match status" value="1"/>
</dbReference>
<sequence>MSAVRAVLKGAFRTTLRSSVVLRRTRSFAIASSATRPNMSGVSVNVKSSVDKTARKYSSMEGAAPVIDFPKMKEIAESKDDKYVIVDVREPDEYSAGHIPGAINIPVKSSPGALGLDAEEFKDTFGFEKPDTNKTLVFYCLAGVRAGMGEELASTFGYEHRLNYVDSFGDWMKNKGEVEIPKQA</sequence>
<dbReference type="SUPFAM" id="SSF52821">
    <property type="entry name" value="Rhodanese/Cell cycle control phosphatase"/>
    <property type="match status" value="1"/>
</dbReference>
<dbReference type="Pfam" id="PF00581">
    <property type="entry name" value="Rhodanese"/>
    <property type="match status" value="1"/>
</dbReference>
<dbReference type="PANTHER" id="PTHR44086:SF10">
    <property type="entry name" value="THIOSULFATE SULFURTRANSFERASE_RHODANESE-LIKE DOMAIN-CONTAINING PROTEIN 3"/>
    <property type="match status" value="1"/>
</dbReference>
<dbReference type="InterPro" id="IPR001763">
    <property type="entry name" value="Rhodanese-like_dom"/>
</dbReference>
<dbReference type="PROSITE" id="PS50206">
    <property type="entry name" value="RHODANESE_3"/>
    <property type="match status" value="1"/>
</dbReference>
<proteinExistence type="predicted"/>
<dbReference type="GO" id="GO:0004792">
    <property type="term" value="F:thiosulfate-cyanide sulfurtransferase activity"/>
    <property type="evidence" value="ECO:0007669"/>
    <property type="project" value="InterPro"/>
</dbReference>
<dbReference type="InterPro" id="IPR001307">
    <property type="entry name" value="Thiosulphate_STrfase_CS"/>
</dbReference>
<dbReference type="Gene3D" id="3.40.250.10">
    <property type="entry name" value="Rhodanese-like domain"/>
    <property type="match status" value="1"/>
</dbReference>
<dbReference type="VEuPathDB" id="FungiDB:C5L36_0D04540"/>
<dbReference type="Proteomes" id="UP000029867">
    <property type="component" value="Unassembled WGS sequence"/>
</dbReference>
<feature type="domain" description="Rhodanese" evidence="1">
    <location>
        <begin position="79"/>
        <end position="180"/>
    </location>
</feature>
<evidence type="ECO:0000313" key="3">
    <source>
        <dbReference type="Proteomes" id="UP000029867"/>
    </source>
</evidence>
<evidence type="ECO:0000259" key="1">
    <source>
        <dbReference type="PROSITE" id="PS50206"/>
    </source>
</evidence>
<dbReference type="InterPro" id="IPR036873">
    <property type="entry name" value="Rhodanese-like_dom_sf"/>
</dbReference>
<dbReference type="GO" id="GO:0005739">
    <property type="term" value="C:mitochondrion"/>
    <property type="evidence" value="ECO:0007669"/>
    <property type="project" value="TreeGrafter"/>
</dbReference>
<organism evidence="2 3">
    <name type="scientific">Pichia kudriavzevii</name>
    <name type="common">Yeast</name>
    <name type="synonym">Issatchenkia orientalis</name>
    <dbReference type="NCBI Taxonomy" id="4909"/>
    <lineage>
        <taxon>Eukaryota</taxon>
        <taxon>Fungi</taxon>
        <taxon>Dikarya</taxon>
        <taxon>Ascomycota</taxon>
        <taxon>Saccharomycotina</taxon>
        <taxon>Pichiomycetes</taxon>
        <taxon>Pichiales</taxon>
        <taxon>Pichiaceae</taxon>
        <taxon>Pichia</taxon>
    </lineage>
</organism>
<dbReference type="AlphaFoldDB" id="A0A099NV94"/>
<dbReference type="EMBL" id="JQFK01000054">
    <property type="protein sequence ID" value="KGK36758.1"/>
    <property type="molecule type" value="Genomic_DNA"/>
</dbReference>
<protein>
    <recommendedName>
        <fullName evidence="1">Rhodanese domain-containing protein</fullName>
    </recommendedName>
</protein>
<dbReference type="eggNOG" id="KOG1530">
    <property type="taxonomic scope" value="Eukaryota"/>
</dbReference>
<gene>
    <name evidence="2" type="ORF">JL09_g4087</name>
</gene>
<evidence type="ECO:0000313" key="2">
    <source>
        <dbReference type="EMBL" id="KGK36758.1"/>
    </source>
</evidence>
<dbReference type="SMART" id="SM00450">
    <property type="entry name" value="RHOD"/>
    <property type="match status" value="1"/>
</dbReference>
<dbReference type="PROSITE" id="PS00380">
    <property type="entry name" value="RHODANESE_1"/>
    <property type="match status" value="1"/>
</dbReference>
<accession>A0A099NV94</accession>
<name>A0A099NV94_PICKU</name>
<dbReference type="HOGENOM" id="CLU_089574_0_0_1"/>
<reference evidence="3" key="1">
    <citation type="journal article" date="2014" name="Microb. Cell Fact.">
        <title>Exploiting Issatchenkia orientalis SD108 for succinic acid production.</title>
        <authorList>
            <person name="Xiao H."/>
            <person name="Shao Z."/>
            <person name="Jiang Y."/>
            <person name="Dole S."/>
            <person name="Zhao H."/>
        </authorList>
    </citation>
    <scope>NUCLEOTIDE SEQUENCE [LARGE SCALE GENOMIC DNA]</scope>
    <source>
        <strain evidence="3">SD108</strain>
    </source>
</reference>
<comment type="caution">
    <text evidence="2">The sequence shown here is derived from an EMBL/GenBank/DDBJ whole genome shotgun (WGS) entry which is preliminary data.</text>
</comment>